<feature type="region of interest" description="Disordered" evidence="1">
    <location>
        <begin position="1"/>
        <end position="38"/>
    </location>
</feature>
<organism evidence="2 3">
    <name type="scientific">Symbiodinium necroappetens</name>
    <dbReference type="NCBI Taxonomy" id="1628268"/>
    <lineage>
        <taxon>Eukaryota</taxon>
        <taxon>Sar</taxon>
        <taxon>Alveolata</taxon>
        <taxon>Dinophyceae</taxon>
        <taxon>Suessiales</taxon>
        <taxon>Symbiodiniaceae</taxon>
        <taxon>Symbiodinium</taxon>
    </lineage>
</organism>
<evidence type="ECO:0000256" key="1">
    <source>
        <dbReference type="SAM" id="MobiDB-lite"/>
    </source>
</evidence>
<accession>A0A812P057</accession>
<keyword evidence="3" id="KW-1185">Reference proteome</keyword>
<feature type="region of interest" description="Disordered" evidence="1">
    <location>
        <begin position="139"/>
        <end position="180"/>
    </location>
</feature>
<dbReference type="OrthoDB" id="10297119at2759"/>
<dbReference type="EMBL" id="CAJNJA010013186">
    <property type="protein sequence ID" value="CAE7315049.1"/>
    <property type="molecule type" value="Genomic_DNA"/>
</dbReference>
<dbReference type="Proteomes" id="UP000601435">
    <property type="component" value="Unassembled WGS sequence"/>
</dbReference>
<evidence type="ECO:0000313" key="3">
    <source>
        <dbReference type="Proteomes" id="UP000601435"/>
    </source>
</evidence>
<protein>
    <submittedName>
        <fullName evidence="2">Uncharacterized protein</fullName>
    </submittedName>
</protein>
<name>A0A812P057_9DINO</name>
<reference evidence="2" key="1">
    <citation type="submission" date="2021-02" db="EMBL/GenBank/DDBJ databases">
        <authorList>
            <person name="Dougan E. K."/>
            <person name="Rhodes N."/>
            <person name="Thang M."/>
            <person name="Chan C."/>
        </authorList>
    </citation>
    <scope>NUCLEOTIDE SEQUENCE</scope>
</reference>
<evidence type="ECO:0000313" key="2">
    <source>
        <dbReference type="EMBL" id="CAE7315049.1"/>
    </source>
</evidence>
<gene>
    <name evidence="2" type="ORF">SNEC2469_LOCUS7847</name>
</gene>
<sequence>ATAFPNPRTPEFGEAATSPRSPVASGGAEERRRKSRRITFSAMNNALDELGPEQPEPSRDASIQAAQELVRAMFSVPAVDTGSYRGAKRGADGRKRSSVGKEAMLEKAKLLVSDTSVNDDAQDSRRASLADELPLLATPGRFRDRDGQRGVFEDPWSTLAPRKSSPSRRRLPPPPSQPPP</sequence>
<feature type="compositionally biased region" description="Basic and acidic residues" evidence="1">
    <location>
        <begin position="141"/>
        <end position="152"/>
    </location>
</feature>
<proteinExistence type="predicted"/>
<comment type="caution">
    <text evidence="2">The sequence shown here is derived from an EMBL/GenBank/DDBJ whole genome shotgun (WGS) entry which is preliminary data.</text>
</comment>
<feature type="non-terminal residue" evidence="2">
    <location>
        <position position="180"/>
    </location>
</feature>
<dbReference type="AlphaFoldDB" id="A0A812P057"/>